<feature type="non-terminal residue" evidence="1">
    <location>
        <position position="1"/>
    </location>
</feature>
<feature type="non-terminal residue" evidence="1">
    <location>
        <position position="81"/>
    </location>
</feature>
<keyword evidence="2" id="KW-1185">Reference proteome</keyword>
<comment type="caution">
    <text evidence="1">The sequence shown here is derived from an EMBL/GenBank/DDBJ whole genome shotgun (WGS) entry which is preliminary data.</text>
</comment>
<gene>
    <name evidence="1" type="ORF">PMAYCL1PPCAC_13275</name>
</gene>
<protein>
    <submittedName>
        <fullName evidence="1">Uncharacterized protein</fullName>
    </submittedName>
</protein>
<sequence length="81" mass="9906">RHREMRLSRAWTHERLARHHGSDIRRRPRKRWIRRSDNAHIHLLQVAHTGRGLVALDELAILYILLREFLKQLFEYGHRLV</sequence>
<dbReference type="AlphaFoldDB" id="A0AAN4ZTR3"/>
<organism evidence="1 2">
    <name type="scientific">Pristionchus mayeri</name>
    <dbReference type="NCBI Taxonomy" id="1317129"/>
    <lineage>
        <taxon>Eukaryota</taxon>
        <taxon>Metazoa</taxon>
        <taxon>Ecdysozoa</taxon>
        <taxon>Nematoda</taxon>
        <taxon>Chromadorea</taxon>
        <taxon>Rhabditida</taxon>
        <taxon>Rhabditina</taxon>
        <taxon>Diplogasteromorpha</taxon>
        <taxon>Diplogasteroidea</taxon>
        <taxon>Neodiplogasteridae</taxon>
        <taxon>Pristionchus</taxon>
    </lineage>
</organism>
<evidence type="ECO:0000313" key="1">
    <source>
        <dbReference type="EMBL" id="GMR43080.1"/>
    </source>
</evidence>
<reference evidence="2" key="1">
    <citation type="submission" date="2022-10" db="EMBL/GenBank/DDBJ databases">
        <title>Genome assembly of Pristionchus species.</title>
        <authorList>
            <person name="Yoshida K."/>
            <person name="Sommer R.J."/>
        </authorList>
    </citation>
    <scope>NUCLEOTIDE SEQUENCE [LARGE SCALE GENOMIC DNA]</scope>
    <source>
        <strain evidence="2">RS5460</strain>
    </source>
</reference>
<dbReference type="EMBL" id="BTRK01000003">
    <property type="protein sequence ID" value="GMR43080.1"/>
    <property type="molecule type" value="Genomic_DNA"/>
</dbReference>
<name>A0AAN4ZTR3_9BILA</name>
<accession>A0AAN4ZTR3</accession>
<proteinExistence type="predicted"/>
<dbReference type="Proteomes" id="UP001328107">
    <property type="component" value="Unassembled WGS sequence"/>
</dbReference>
<evidence type="ECO:0000313" key="2">
    <source>
        <dbReference type="Proteomes" id="UP001328107"/>
    </source>
</evidence>